<evidence type="ECO:0008006" key="3">
    <source>
        <dbReference type="Google" id="ProtNLM"/>
    </source>
</evidence>
<evidence type="ECO:0000313" key="1">
    <source>
        <dbReference type="EMBL" id="SDN62638.1"/>
    </source>
</evidence>
<dbReference type="EMBL" id="FNIL01000002">
    <property type="protein sequence ID" value="SDN62638.1"/>
    <property type="molecule type" value="Genomic_DNA"/>
</dbReference>
<evidence type="ECO:0000313" key="2">
    <source>
        <dbReference type="Proteomes" id="UP000198778"/>
    </source>
</evidence>
<dbReference type="PROSITE" id="PS51257">
    <property type="entry name" value="PROKAR_LIPOPROTEIN"/>
    <property type="match status" value="1"/>
</dbReference>
<sequence>MKIIFRWSILVIFILCGCNSSKLSFSEIDNVPDHMQENVDSNLKLQQITDGEKGYYIVFHSSGEVETDLDTQGGTLTIKLNETNLQDAAVQQNVYYLTTDAETDTIDVHVNGESTAFEEIVIQ</sequence>
<name>A0A1H0CXP2_9BACI</name>
<reference evidence="2" key="1">
    <citation type="submission" date="2016-10" db="EMBL/GenBank/DDBJ databases">
        <authorList>
            <person name="Varghese N."/>
            <person name="Submissions S."/>
        </authorList>
    </citation>
    <scope>NUCLEOTIDE SEQUENCE [LARGE SCALE GENOMIC DNA]</scope>
    <source>
        <strain evidence="2">CGMCC 1.10369</strain>
    </source>
</reference>
<dbReference type="AlphaFoldDB" id="A0A1H0CXP2"/>
<proteinExistence type="predicted"/>
<dbReference type="Proteomes" id="UP000198778">
    <property type="component" value="Unassembled WGS sequence"/>
</dbReference>
<dbReference type="STRING" id="745820.SAMN04488053_102269"/>
<organism evidence="1 2">
    <name type="scientific">Alkalicoccus daliensis</name>
    <dbReference type="NCBI Taxonomy" id="745820"/>
    <lineage>
        <taxon>Bacteria</taxon>
        <taxon>Bacillati</taxon>
        <taxon>Bacillota</taxon>
        <taxon>Bacilli</taxon>
        <taxon>Bacillales</taxon>
        <taxon>Bacillaceae</taxon>
        <taxon>Alkalicoccus</taxon>
    </lineage>
</organism>
<protein>
    <recommendedName>
        <fullName evidence="3">Peptidylprolyl isomerase</fullName>
    </recommendedName>
</protein>
<accession>A0A1H0CXP2</accession>
<gene>
    <name evidence="1" type="ORF">SAMN04488053_102269</name>
</gene>
<keyword evidence="2" id="KW-1185">Reference proteome</keyword>
<dbReference type="OrthoDB" id="2452916at2"/>
<dbReference type="RefSeq" id="WP_139148923.1">
    <property type="nucleotide sequence ID" value="NZ_FNIL01000002.1"/>
</dbReference>